<name>A0A087STI5_AUXPR</name>
<protein>
    <submittedName>
        <fullName evidence="2">Uncharacterized protein</fullName>
    </submittedName>
</protein>
<gene>
    <name evidence="2" type="ORF">F751_6558</name>
</gene>
<dbReference type="AlphaFoldDB" id="A0A087STI5"/>
<organism evidence="2 3">
    <name type="scientific">Auxenochlorella protothecoides</name>
    <name type="common">Green microalga</name>
    <name type="synonym">Chlorella protothecoides</name>
    <dbReference type="NCBI Taxonomy" id="3075"/>
    <lineage>
        <taxon>Eukaryota</taxon>
        <taxon>Viridiplantae</taxon>
        <taxon>Chlorophyta</taxon>
        <taxon>core chlorophytes</taxon>
        <taxon>Trebouxiophyceae</taxon>
        <taxon>Chlorellales</taxon>
        <taxon>Chlorellaceae</taxon>
        <taxon>Auxenochlorella</taxon>
    </lineage>
</organism>
<dbReference type="Proteomes" id="UP000028924">
    <property type="component" value="Unassembled WGS sequence"/>
</dbReference>
<evidence type="ECO:0000256" key="1">
    <source>
        <dbReference type="SAM" id="MobiDB-lite"/>
    </source>
</evidence>
<sequence length="135" mass="14579">MSRSASLNAPRTIARGLTSPRSRTNQLPSTGGRCATGYHSMTIVISRHRVKQCFKLVCLSGCSMARPMGRDGNAAAAHFFDLRVIESQSSPSNRPSPLMAEVLKMDHARVLMLLSPRPSATSAWLKAPGRSCLLA</sequence>
<dbReference type="RefSeq" id="XP_011402088.1">
    <property type="nucleotide sequence ID" value="XM_011403786.1"/>
</dbReference>
<accession>A0A087STI5</accession>
<evidence type="ECO:0000313" key="2">
    <source>
        <dbReference type="EMBL" id="KFM29039.1"/>
    </source>
</evidence>
<evidence type="ECO:0000313" key="3">
    <source>
        <dbReference type="Proteomes" id="UP000028924"/>
    </source>
</evidence>
<dbReference type="EMBL" id="KL662185">
    <property type="protein sequence ID" value="KFM29039.1"/>
    <property type="molecule type" value="Genomic_DNA"/>
</dbReference>
<proteinExistence type="predicted"/>
<keyword evidence="3" id="KW-1185">Reference proteome</keyword>
<dbReference type="KEGG" id="apro:F751_6558"/>
<feature type="region of interest" description="Disordered" evidence="1">
    <location>
        <begin position="1"/>
        <end position="31"/>
    </location>
</feature>
<reference evidence="2 3" key="1">
    <citation type="journal article" date="2014" name="BMC Genomics">
        <title>Oil accumulation mechanisms of the oleaginous microalga Chlorella protothecoides revealed through its genome, transcriptomes, and proteomes.</title>
        <authorList>
            <person name="Gao C."/>
            <person name="Wang Y."/>
            <person name="Shen Y."/>
            <person name="Yan D."/>
            <person name="He X."/>
            <person name="Dai J."/>
            <person name="Wu Q."/>
        </authorList>
    </citation>
    <scope>NUCLEOTIDE SEQUENCE [LARGE SCALE GENOMIC DNA]</scope>
    <source>
        <strain evidence="2 3">0710</strain>
    </source>
</reference>
<dbReference type="GeneID" id="23617949"/>
<feature type="compositionally biased region" description="Polar residues" evidence="1">
    <location>
        <begin position="19"/>
        <end position="29"/>
    </location>
</feature>